<dbReference type="SUPFAM" id="SSF51735">
    <property type="entry name" value="NAD(P)-binding Rossmann-fold domains"/>
    <property type="match status" value="1"/>
</dbReference>
<dbReference type="GO" id="GO:0140673">
    <property type="term" value="P:transcription elongation-coupled chromatin remodeling"/>
    <property type="evidence" value="ECO:0007669"/>
    <property type="project" value="TreeGrafter"/>
</dbReference>
<feature type="domain" description="Pyrroline-5-carboxylate reductase catalytic N-terminal" evidence="3">
    <location>
        <begin position="11"/>
        <end position="92"/>
    </location>
</feature>
<dbReference type="GO" id="GO:0000785">
    <property type="term" value="C:chromatin"/>
    <property type="evidence" value="ECO:0007669"/>
    <property type="project" value="TreeGrafter"/>
</dbReference>
<evidence type="ECO:0000259" key="4">
    <source>
        <dbReference type="Pfam" id="PF09130"/>
    </source>
</evidence>
<sequence>MASNSSATPTKVGILSLGDMGAGIARLLIAHGFPVSTNCQGRSEDTVERARSAGVELLSSDLELVQQSSVIFSVVPPRDAEATAQRIVDALSGGSRTDALYYVDLNAVAPSTCKSIAALFDKARVPVKFMDACILGGPPSLKTKKSDKEGEADDEWDQPSIPVSGPDLLTSLPDGERLTSVLKLRTISPEIGAASGLKMCFASLTKGFTALVTQSFTTAHRLGVADELKRELRDMVPAMLTRAEKGVPGMPPKAYRWVREMEEIAKTFSEEGGWEGTVFEGIAGVYRAVAEDGVLGREKIGKRKRGTSLDDVAALMAEGLETKRKKRE</sequence>
<gene>
    <name evidence="5" type="ORF">M419DRAFT_74043</name>
</gene>
<dbReference type="InterPro" id="IPR028939">
    <property type="entry name" value="P5C_Rdtase_cat_N"/>
</dbReference>
<proteinExistence type="inferred from homology"/>
<feature type="domain" description="Phosphogluconate dehydrogenase NAD-binding putative C-terminal" evidence="4">
    <location>
        <begin position="219"/>
        <end position="289"/>
    </location>
</feature>
<evidence type="ECO:0000313" key="6">
    <source>
        <dbReference type="Proteomes" id="UP000024376"/>
    </source>
</evidence>
<dbReference type="OrthoDB" id="9988102at2759"/>
<protein>
    <submittedName>
        <fullName evidence="5">6-phosphogluconate dehydrogenase</fullName>
    </submittedName>
</protein>
<dbReference type="Gene3D" id="3.40.50.720">
    <property type="entry name" value="NAD(P)-binding Rossmann-like Domain"/>
    <property type="match status" value="1"/>
</dbReference>
<organism evidence="5 6">
    <name type="scientific">Hypocrea jecorina (strain ATCC 56765 / BCRC 32924 / NRRL 11460 / Rut C-30)</name>
    <name type="common">Trichoderma reesei</name>
    <dbReference type="NCBI Taxonomy" id="1344414"/>
    <lineage>
        <taxon>Eukaryota</taxon>
        <taxon>Fungi</taxon>
        <taxon>Dikarya</taxon>
        <taxon>Ascomycota</taxon>
        <taxon>Pezizomycotina</taxon>
        <taxon>Sordariomycetes</taxon>
        <taxon>Hypocreomycetidae</taxon>
        <taxon>Hypocreales</taxon>
        <taxon>Hypocreaceae</taxon>
        <taxon>Trichoderma</taxon>
    </lineage>
</organism>
<evidence type="ECO:0000256" key="2">
    <source>
        <dbReference type="SAM" id="MobiDB-lite"/>
    </source>
</evidence>
<comment type="similarity">
    <text evidence="1">Belongs to the HIBADH-related family. NP60 subfamily.</text>
</comment>
<dbReference type="InterPro" id="IPR013328">
    <property type="entry name" value="6PGD_dom2"/>
</dbReference>
<dbReference type="Pfam" id="PF03807">
    <property type="entry name" value="F420_oxidored"/>
    <property type="match status" value="1"/>
</dbReference>
<dbReference type="Proteomes" id="UP000024376">
    <property type="component" value="Unassembled WGS sequence"/>
</dbReference>
<dbReference type="InterPro" id="IPR008927">
    <property type="entry name" value="6-PGluconate_DH-like_C_sf"/>
</dbReference>
<dbReference type="GO" id="GO:0003677">
    <property type="term" value="F:DNA binding"/>
    <property type="evidence" value="ECO:0007669"/>
    <property type="project" value="TreeGrafter"/>
</dbReference>
<dbReference type="InterPro" id="IPR015814">
    <property type="entry name" value="Pgluconate_DH_NAD-bd_C"/>
</dbReference>
<dbReference type="AlphaFoldDB" id="A0A024SF72"/>
<evidence type="ECO:0000259" key="3">
    <source>
        <dbReference type="Pfam" id="PF03807"/>
    </source>
</evidence>
<dbReference type="PANTHER" id="PTHR43580">
    <property type="entry name" value="OXIDOREDUCTASE GLYR1-RELATED"/>
    <property type="match status" value="1"/>
</dbReference>
<dbReference type="SUPFAM" id="SSF48179">
    <property type="entry name" value="6-phosphogluconate dehydrogenase C-terminal domain-like"/>
    <property type="match status" value="1"/>
</dbReference>
<dbReference type="PANTHER" id="PTHR43580:SF2">
    <property type="entry name" value="CYTOKINE-LIKE NUCLEAR FACTOR N-PAC"/>
    <property type="match status" value="1"/>
</dbReference>
<evidence type="ECO:0000256" key="1">
    <source>
        <dbReference type="ARBA" id="ARBA00007598"/>
    </source>
</evidence>
<reference evidence="6" key="1">
    <citation type="journal article" date="2013" name="Ind. Biotechnol.">
        <title>Comparative genomics analysis of Trichoderma reesei strains.</title>
        <authorList>
            <person name="Koike H."/>
            <person name="Aerts A."/>
            <person name="LaButti K."/>
            <person name="Grigoriev I.V."/>
            <person name="Baker S.E."/>
        </authorList>
    </citation>
    <scope>NUCLEOTIDE SEQUENCE [LARGE SCALE GENOMIC DNA]</scope>
    <source>
        <strain evidence="6">ATCC 56765 / BCRC 32924 / NRRL 11460 / Rut C-30</strain>
    </source>
</reference>
<name>A0A024SF72_HYPJR</name>
<dbReference type="Gene3D" id="1.10.1040.10">
    <property type="entry name" value="N-(1-d-carboxylethyl)-l-norvaline Dehydrogenase, domain 2"/>
    <property type="match status" value="1"/>
</dbReference>
<dbReference type="HOGENOM" id="CLU_052530_0_1_1"/>
<dbReference type="Pfam" id="PF09130">
    <property type="entry name" value="DUF1932"/>
    <property type="match status" value="1"/>
</dbReference>
<evidence type="ECO:0000313" key="5">
    <source>
        <dbReference type="EMBL" id="ETS03949.1"/>
    </source>
</evidence>
<dbReference type="KEGG" id="trr:M419DRAFT_74043"/>
<dbReference type="GO" id="GO:0031491">
    <property type="term" value="F:nucleosome binding"/>
    <property type="evidence" value="ECO:0007669"/>
    <property type="project" value="TreeGrafter"/>
</dbReference>
<dbReference type="EMBL" id="KI911142">
    <property type="protein sequence ID" value="ETS03949.1"/>
    <property type="molecule type" value="Genomic_DNA"/>
</dbReference>
<accession>A0A024SF72</accession>
<feature type="region of interest" description="Disordered" evidence="2">
    <location>
        <begin position="140"/>
        <end position="168"/>
    </location>
</feature>
<dbReference type="InterPro" id="IPR051265">
    <property type="entry name" value="HIBADH-related_NP60_sf"/>
</dbReference>
<dbReference type="InterPro" id="IPR036291">
    <property type="entry name" value="NAD(P)-bd_dom_sf"/>
</dbReference>